<evidence type="ECO:0000256" key="6">
    <source>
        <dbReference type="ARBA" id="ARBA00022989"/>
    </source>
</evidence>
<feature type="region of interest" description="Disordered" evidence="8">
    <location>
        <begin position="142"/>
        <end position="167"/>
    </location>
</feature>
<feature type="region of interest" description="Disordered" evidence="8">
    <location>
        <begin position="644"/>
        <end position="692"/>
    </location>
</feature>
<evidence type="ECO:0000256" key="9">
    <source>
        <dbReference type="SAM" id="Phobius"/>
    </source>
</evidence>
<keyword evidence="4" id="KW-1003">Cell membrane</keyword>
<evidence type="ECO:0000256" key="5">
    <source>
        <dbReference type="ARBA" id="ARBA00022692"/>
    </source>
</evidence>
<evidence type="ECO:0000313" key="11">
    <source>
        <dbReference type="Proteomes" id="UP001236369"/>
    </source>
</evidence>
<keyword evidence="11" id="KW-1185">Reference proteome</keyword>
<keyword evidence="3" id="KW-0813">Transport</keyword>
<dbReference type="EMBL" id="JAUSVV010000011">
    <property type="protein sequence ID" value="MDQ0444310.1"/>
    <property type="molecule type" value="Genomic_DNA"/>
</dbReference>
<feature type="transmembrane region" description="Helical" evidence="9">
    <location>
        <begin position="274"/>
        <end position="297"/>
    </location>
</feature>
<comment type="subcellular location">
    <subcellularLocation>
        <location evidence="1">Cell membrane</location>
        <topology evidence="1">Multi-pass membrane protein</topology>
    </subcellularLocation>
</comment>
<keyword evidence="7 9" id="KW-0472">Membrane</keyword>
<dbReference type="PANTHER" id="PTHR21716:SF53">
    <property type="entry name" value="PERMEASE PERM-RELATED"/>
    <property type="match status" value="1"/>
</dbReference>
<evidence type="ECO:0000256" key="2">
    <source>
        <dbReference type="ARBA" id="ARBA00009773"/>
    </source>
</evidence>
<keyword evidence="5 9" id="KW-0812">Transmembrane</keyword>
<feature type="transmembrane region" description="Helical" evidence="9">
    <location>
        <begin position="309"/>
        <end position="330"/>
    </location>
</feature>
<evidence type="ECO:0000256" key="4">
    <source>
        <dbReference type="ARBA" id="ARBA00022475"/>
    </source>
</evidence>
<evidence type="ECO:0000256" key="7">
    <source>
        <dbReference type="ARBA" id="ARBA00023136"/>
    </source>
</evidence>
<feature type="transmembrane region" description="Helical" evidence="9">
    <location>
        <begin position="21"/>
        <end position="39"/>
    </location>
</feature>
<feature type="compositionally biased region" description="Polar residues" evidence="8">
    <location>
        <begin position="650"/>
        <end position="667"/>
    </location>
</feature>
<keyword evidence="6 9" id="KW-1133">Transmembrane helix</keyword>
<proteinExistence type="inferred from homology"/>
<evidence type="ECO:0000256" key="8">
    <source>
        <dbReference type="SAM" id="MobiDB-lite"/>
    </source>
</evidence>
<dbReference type="RefSeq" id="WP_238247342.1">
    <property type="nucleotide sequence ID" value="NZ_BPQX01000007.1"/>
</dbReference>
<feature type="transmembrane region" description="Helical" evidence="9">
    <location>
        <begin position="192"/>
        <end position="211"/>
    </location>
</feature>
<name>A0ABU0HRI9_9HYPH</name>
<comment type="similarity">
    <text evidence="2">Belongs to the autoinducer-2 exporter (AI-2E) (TC 2.A.86) family.</text>
</comment>
<dbReference type="PANTHER" id="PTHR21716">
    <property type="entry name" value="TRANSMEMBRANE PROTEIN"/>
    <property type="match status" value="1"/>
</dbReference>
<protein>
    <submittedName>
        <fullName evidence="10">PurR-regulated permease PerM</fullName>
    </submittedName>
</protein>
<dbReference type="Pfam" id="PF01594">
    <property type="entry name" value="AI-2E_transport"/>
    <property type="match status" value="2"/>
</dbReference>
<gene>
    <name evidence="10" type="ORF">QO016_003820</name>
</gene>
<reference evidence="10 11" key="1">
    <citation type="submission" date="2023-07" db="EMBL/GenBank/DDBJ databases">
        <title>Genomic Encyclopedia of Type Strains, Phase IV (KMG-IV): sequencing the most valuable type-strain genomes for metagenomic binning, comparative biology and taxonomic classification.</title>
        <authorList>
            <person name="Goeker M."/>
        </authorList>
    </citation>
    <scope>NUCLEOTIDE SEQUENCE [LARGE SCALE GENOMIC DNA]</scope>
    <source>
        <strain evidence="10 11">DSM 19562</strain>
    </source>
</reference>
<evidence type="ECO:0000256" key="1">
    <source>
        <dbReference type="ARBA" id="ARBA00004651"/>
    </source>
</evidence>
<feature type="transmembrane region" description="Helical" evidence="9">
    <location>
        <begin position="350"/>
        <end position="375"/>
    </location>
</feature>
<feature type="transmembrane region" description="Helical" evidence="9">
    <location>
        <begin position="246"/>
        <end position="268"/>
    </location>
</feature>
<feature type="transmembrane region" description="Helical" evidence="9">
    <location>
        <begin position="45"/>
        <end position="65"/>
    </location>
</feature>
<sequence>MDDPLIRPRPTRVAAAETPRAALASPFLVGALLVAGLYVGREIFIPIAIALLLSFVIGPLVNWLRRWRLPRLVAVGLAVLMTLGIVGALATLIGIQVADLAGDVPRYRATIEHKLEGLRNSPAGRMTDYVANIGRVIHNAGHAEGQAKTEPKPSEPPAPSAGSKDERKPMLVEMAATPPSPLETASTLLSPVLQPLATAGIVSVVLLFVLMQREDLRDRLIRLAGSRDLHRTTVAMDDAARRLSRYFVAQVALNTAFGVVVGVGLYFIGVPNPVLCGIVSALMRFVPYLGAFVSALLPMMLAASVDPGWNMTIATAILFLILEPITGQVIEPIFYGQSTGLSPTAVLVSALFWTWLWGPVGLLLSTPLTACLVVLGRHVEHLEFLDVLFGDRPALTPVQNFYQRILAGDSEEVLGHADLILQHCSLSSYYEDVVMKALELAARDAARGVLTPGQKGAMRSTLSELIEDLADRTDGPADGSPKGEATDACEAEGACSPLPVHPVPDTLPEAWTREGAVLCVSGRGFLDAAAVAILAQILAKRGIGARTVLFSETASARLATLDPGLPRLACVVSIAHGGEPQHLNRLIARLKRHMPTVPVLAGLWLADEKARRPGFSFDADITAGSLHEAVDAVLAAATADPTHFLHPRTGAQTAKSSPVQGDSAQETTEQDAAGRDAAGQGVSGFDAVRVGA</sequence>
<dbReference type="InterPro" id="IPR002549">
    <property type="entry name" value="AI-2E-like"/>
</dbReference>
<accession>A0ABU0HRI9</accession>
<dbReference type="Proteomes" id="UP001236369">
    <property type="component" value="Unassembled WGS sequence"/>
</dbReference>
<evidence type="ECO:0000313" key="10">
    <source>
        <dbReference type="EMBL" id="MDQ0444310.1"/>
    </source>
</evidence>
<organism evidence="10 11">
    <name type="scientific">Methylobacterium persicinum</name>
    <dbReference type="NCBI Taxonomy" id="374426"/>
    <lineage>
        <taxon>Bacteria</taxon>
        <taxon>Pseudomonadati</taxon>
        <taxon>Pseudomonadota</taxon>
        <taxon>Alphaproteobacteria</taxon>
        <taxon>Hyphomicrobiales</taxon>
        <taxon>Methylobacteriaceae</taxon>
        <taxon>Methylobacterium</taxon>
    </lineage>
</organism>
<feature type="transmembrane region" description="Helical" evidence="9">
    <location>
        <begin position="72"/>
        <end position="98"/>
    </location>
</feature>
<evidence type="ECO:0000256" key="3">
    <source>
        <dbReference type="ARBA" id="ARBA00022448"/>
    </source>
</evidence>
<comment type="caution">
    <text evidence="10">The sequence shown here is derived from an EMBL/GenBank/DDBJ whole genome shotgun (WGS) entry which is preliminary data.</text>
</comment>